<evidence type="ECO:0000313" key="7">
    <source>
        <dbReference type="Proteomes" id="UP000248039"/>
    </source>
</evidence>
<comment type="caution">
    <text evidence="6">The sequence shown here is derived from an EMBL/GenBank/DDBJ whole genome shotgun (WGS) entry which is preliminary data.</text>
</comment>
<feature type="signal peptide" evidence="4">
    <location>
        <begin position="1"/>
        <end position="26"/>
    </location>
</feature>
<dbReference type="RefSeq" id="WP_110669388.1">
    <property type="nucleotide sequence ID" value="NZ_PYBW01000043.1"/>
</dbReference>
<feature type="domain" description="Periplasmic binding protein" evidence="5">
    <location>
        <begin position="51"/>
        <end position="304"/>
    </location>
</feature>
<comment type="similarity">
    <text evidence="2">Belongs to the bacterial solute-binding protein 2 family.</text>
</comment>
<protein>
    <submittedName>
        <fullName evidence="6">Sugar ABC transporter substrate-binding protein</fullName>
    </submittedName>
</protein>
<dbReference type="OrthoDB" id="9800520at2"/>
<evidence type="ECO:0000256" key="2">
    <source>
        <dbReference type="ARBA" id="ARBA00007639"/>
    </source>
</evidence>
<dbReference type="SUPFAM" id="SSF53822">
    <property type="entry name" value="Periplasmic binding protein-like I"/>
    <property type="match status" value="1"/>
</dbReference>
<dbReference type="PANTHER" id="PTHR46847">
    <property type="entry name" value="D-ALLOSE-BINDING PERIPLASMIC PROTEIN-RELATED"/>
    <property type="match status" value="1"/>
</dbReference>
<dbReference type="EMBL" id="PYBW01000043">
    <property type="protein sequence ID" value="PYC79458.1"/>
    <property type="molecule type" value="Genomic_DNA"/>
</dbReference>
<evidence type="ECO:0000256" key="1">
    <source>
        <dbReference type="ARBA" id="ARBA00004196"/>
    </source>
</evidence>
<sequence length="336" mass="33979">MPTTRRPRTRRTAALLIPAATALALAATAACSSTSGSGSPAAGPAHKKVTLITGVKSDPFYITMTCAAQAEAQAKGMDFTAEGSAQWDVSVQRPLIDSVAAVRPDGLLVSPVDTSALTPSLKQIQSAGTKIGLVDTSVTDASVGITRISSDNEAGGKVAAKALAQQMGDKGSVIVISVKPGISTTDARIKGFTEEMAAHPGITVLPTLYDNDLPATAASQIQATLAAHPDLGGVFAGNTNTGQGIATGLQQAGKQGTVKVAAFDAEPDEITALKAGTLQVLVAQDPAAIGTQAVDQLAAAFAGQPVQAQIGTTMVAITKDNIDDPKVSKYAYKAGC</sequence>
<dbReference type="Pfam" id="PF13407">
    <property type="entry name" value="Peripla_BP_4"/>
    <property type="match status" value="1"/>
</dbReference>
<dbReference type="InterPro" id="IPR028082">
    <property type="entry name" value="Peripla_BP_I"/>
</dbReference>
<evidence type="ECO:0000256" key="3">
    <source>
        <dbReference type="ARBA" id="ARBA00022729"/>
    </source>
</evidence>
<evidence type="ECO:0000313" key="6">
    <source>
        <dbReference type="EMBL" id="PYC79458.1"/>
    </source>
</evidence>
<feature type="chain" id="PRO_5038611090" evidence="4">
    <location>
        <begin position="27"/>
        <end position="336"/>
    </location>
</feature>
<organism evidence="6 7">
    <name type="scientific">Streptomyces tateyamensis</name>
    <dbReference type="NCBI Taxonomy" id="565073"/>
    <lineage>
        <taxon>Bacteria</taxon>
        <taxon>Bacillati</taxon>
        <taxon>Actinomycetota</taxon>
        <taxon>Actinomycetes</taxon>
        <taxon>Kitasatosporales</taxon>
        <taxon>Streptomycetaceae</taxon>
        <taxon>Streptomyces</taxon>
    </lineage>
</organism>
<dbReference type="Gene3D" id="3.40.50.2300">
    <property type="match status" value="2"/>
</dbReference>
<dbReference type="PROSITE" id="PS51257">
    <property type="entry name" value="PROKAR_LIPOPROTEIN"/>
    <property type="match status" value="1"/>
</dbReference>
<evidence type="ECO:0000256" key="4">
    <source>
        <dbReference type="SAM" id="SignalP"/>
    </source>
</evidence>
<dbReference type="PANTHER" id="PTHR46847:SF1">
    <property type="entry name" value="D-ALLOSE-BINDING PERIPLASMIC PROTEIN-RELATED"/>
    <property type="match status" value="1"/>
</dbReference>
<dbReference type="Proteomes" id="UP000248039">
    <property type="component" value="Unassembled WGS sequence"/>
</dbReference>
<accession>A0A2V4NJ10</accession>
<gene>
    <name evidence="6" type="ORF">C7C46_13905</name>
</gene>
<keyword evidence="7" id="KW-1185">Reference proteome</keyword>
<reference evidence="6 7" key="1">
    <citation type="submission" date="2018-03" db="EMBL/GenBank/DDBJ databases">
        <title>Bioinformatic expansion and discovery of thiopeptide antibiotics.</title>
        <authorList>
            <person name="Schwalen C.J."/>
            <person name="Hudson G.A."/>
            <person name="Mitchell D.A."/>
        </authorList>
    </citation>
    <scope>NUCLEOTIDE SEQUENCE [LARGE SCALE GENOMIC DNA]</scope>
    <source>
        <strain evidence="6 7">ATCC 21389</strain>
    </source>
</reference>
<comment type="subcellular location">
    <subcellularLocation>
        <location evidence="1">Cell envelope</location>
    </subcellularLocation>
</comment>
<proteinExistence type="inferred from homology"/>
<name>A0A2V4NJ10_9ACTN</name>
<dbReference type="CDD" id="cd20007">
    <property type="entry name" value="PBP1_ABC_sugar_binding-like"/>
    <property type="match status" value="1"/>
</dbReference>
<dbReference type="GO" id="GO:0030246">
    <property type="term" value="F:carbohydrate binding"/>
    <property type="evidence" value="ECO:0007669"/>
    <property type="project" value="UniProtKB-ARBA"/>
</dbReference>
<dbReference type="GO" id="GO:0030313">
    <property type="term" value="C:cell envelope"/>
    <property type="evidence" value="ECO:0007669"/>
    <property type="project" value="UniProtKB-SubCell"/>
</dbReference>
<dbReference type="AlphaFoldDB" id="A0A2V4NJ10"/>
<dbReference type="InterPro" id="IPR025997">
    <property type="entry name" value="SBP_2_dom"/>
</dbReference>
<evidence type="ECO:0000259" key="5">
    <source>
        <dbReference type="Pfam" id="PF13407"/>
    </source>
</evidence>
<keyword evidence="3 4" id="KW-0732">Signal</keyword>